<protein>
    <recommendedName>
        <fullName evidence="3">Endonuclease/exonuclease/phosphatase domain-containing protein</fullName>
    </recommendedName>
</protein>
<organism evidence="1 2">
    <name type="scientific">Gymnopus androsaceus JB14</name>
    <dbReference type="NCBI Taxonomy" id="1447944"/>
    <lineage>
        <taxon>Eukaryota</taxon>
        <taxon>Fungi</taxon>
        <taxon>Dikarya</taxon>
        <taxon>Basidiomycota</taxon>
        <taxon>Agaricomycotina</taxon>
        <taxon>Agaricomycetes</taxon>
        <taxon>Agaricomycetidae</taxon>
        <taxon>Agaricales</taxon>
        <taxon>Marasmiineae</taxon>
        <taxon>Omphalotaceae</taxon>
        <taxon>Gymnopus</taxon>
    </lineage>
</organism>
<name>A0A6A4I4S5_9AGAR</name>
<keyword evidence="2" id="KW-1185">Reference proteome</keyword>
<dbReference type="InterPro" id="IPR036691">
    <property type="entry name" value="Endo/exonu/phosph_ase_sf"/>
</dbReference>
<accession>A0A6A4I4S5</accession>
<gene>
    <name evidence="1" type="ORF">BT96DRAFT_810258</name>
</gene>
<evidence type="ECO:0000313" key="2">
    <source>
        <dbReference type="Proteomes" id="UP000799118"/>
    </source>
</evidence>
<evidence type="ECO:0008006" key="3">
    <source>
        <dbReference type="Google" id="ProtNLM"/>
    </source>
</evidence>
<evidence type="ECO:0000313" key="1">
    <source>
        <dbReference type="EMBL" id="KAE9406922.1"/>
    </source>
</evidence>
<dbReference type="EMBL" id="ML769399">
    <property type="protein sequence ID" value="KAE9406922.1"/>
    <property type="molecule type" value="Genomic_DNA"/>
</dbReference>
<dbReference type="Proteomes" id="UP000799118">
    <property type="component" value="Unassembled WGS sequence"/>
</dbReference>
<dbReference type="Gene3D" id="3.60.10.10">
    <property type="entry name" value="Endonuclease/exonuclease/phosphatase"/>
    <property type="match status" value="1"/>
</dbReference>
<dbReference type="OrthoDB" id="3051112at2759"/>
<dbReference type="AlphaFoldDB" id="A0A6A4I4S5"/>
<dbReference type="SUPFAM" id="SSF56219">
    <property type="entry name" value="DNase I-like"/>
    <property type="match status" value="1"/>
</dbReference>
<feature type="non-terminal residue" evidence="1">
    <location>
        <position position="136"/>
    </location>
</feature>
<sequence>MDWSEVDPKDRLAGIIAVALASTKPLVVMGDLNGRTGSWVTCNGSPVRSSSDPKTNSRGSWIRDLCKENRLDIINGTSYESSSPGKLTSFQLNGSSVINYVLVSTSALPLLRDGCLSIVKSQLSDHASLQLTLPFT</sequence>
<proteinExistence type="predicted"/>
<reference evidence="1" key="1">
    <citation type="journal article" date="2019" name="Environ. Microbiol.">
        <title>Fungal ecological strategies reflected in gene transcription - a case study of two litter decomposers.</title>
        <authorList>
            <person name="Barbi F."/>
            <person name="Kohler A."/>
            <person name="Barry K."/>
            <person name="Baskaran P."/>
            <person name="Daum C."/>
            <person name="Fauchery L."/>
            <person name="Ihrmark K."/>
            <person name="Kuo A."/>
            <person name="LaButti K."/>
            <person name="Lipzen A."/>
            <person name="Morin E."/>
            <person name="Grigoriev I.V."/>
            <person name="Henrissat B."/>
            <person name="Lindahl B."/>
            <person name="Martin F."/>
        </authorList>
    </citation>
    <scope>NUCLEOTIDE SEQUENCE</scope>
    <source>
        <strain evidence="1">JB14</strain>
    </source>
</reference>